<dbReference type="Pfam" id="PF06439">
    <property type="entry name" value="3keto-disac_hyd"/>
    <property type="match status" value="1"/>
</dbReference>
<organism evidence="2">
    <name type="scientific">marine sediment metagenome</name>
    <dbReference type="NCBI Taxonomy" id="412755"/>
    <lineage>
        <taxon>unclassified sequences</taxon>
        <taxon>metagenomes</taxon>
        <taxon>ecological metagenomes</taxon>
    </lineage>
</organism>
<dbReference type="GO" id="GO:0016787">
    <property type="term" value="F:hydrolase activity"/>
    <property type="evidence" value="ECO:0007669"/>
    <property type="project" value="InterPro"/>
</dbReference>
<reference evidence="2" key="1">
    <citation type="journal article" date="2014" name="Front. Microbiol.">
        <title>High frequency of phylogenetically diverse reductive dehalogenase-homologous genes in deep subseafloor sedimentary metagenomes.</title>
        <authorList>
            <person name="Kawai M."/>
            <person name="Futagami T."/>
            <person name="Toyoda A."/>
            <person name="Takaki Y."/>
            <person name="Nishi S."/>
            <person name="Hori S."/>
            <person name="Arai W."/>
            <person name="Tsubouchi T."/>
            <person name="Morono Y."/>
            <person name="Uchiyama I."/>
            <person name="Ito T."/>
            <person name="Fujiyama A."/>
            <person name="Inagaki F."/>
            <person name="Takami H."/>
        </authorList>
    </citation>
    <scope>NUCLEOTIDE SEQUENCE</scope>
    <source>
        <strain evidence="2">Expedition CK06-06</strain>
    </source>
</reference>
<feature type="non-terminal residue" evidence="2">
    <location>
        <position position="1"/>
    </location>
</feature>
<dbReference type="AlphaFoldDB" id="X0UL52"/>
<dbReference type="Gene3D" id="2.60.120.560">
    <property type="entry name" value="Exo-inulinase, domain 1"/>
    <property type="match status" value="1"/>
</dbReference>
<proteinExistence type="predicted"/>
<dbReference type="EMBL" id="BARS01027612">
    <property type="protein sequence ID" value="GAF99986.1"/>
    <property type="molecule type" value="Genomic_DNA"/>
</dbReference>
<dbReference type="InterPro" id="IPR010496">
    <property type="entry name" value="AL/BT2_dom"/>
</dbReference>
<evidence type="ECO:0000313" key="2">
    <source>
        <dbReference type="EMBL" id="GAF99986.1"/>
    </source>
</evidence>
<feature type="domain" description="3-keto-alpha-glucoside-1,2-lyase/3-keto-2-hydroxy-glucal hydratase" evidence="1">
    <location>
        <begin position="152"/>
        <end position="263"/>
    </location>
</feature>
<feature type="non-terminal residue" evidence="2">
    <location>
        <position position="266"/>
    </location>
</feature>
<name>X0UL52_9ZZZZ</name>
<gene>
    <name evidence="2" type="ORF">S01H1_43347</name>
</gene>
<evidence type="ECO:0000259" key="1">
    <source>
        <dbReference type="Pfam" id="PF06439"/>
    </source>
</evidence>
<protein>
    <recommendedName>
        <fullName evidence="1">3-keto-alpha-glucoside-1,2-lyase/3-keto-2-hydroxy-glucal hydratase domain-containing protein</fullName>
    </recommendedName>
</protein>
<comment type="caution">
    <text evidence="2">The sequence shown here is derived from an EMBL/GenBank/DDBJ whole genome shotgun (WGS) entry which is preliminary data.</text>
</comment>
<sequence length="266" mass="30191">FEFVFTDSYHEDTYIFTAQVKRDSMTGMCIDRRGVGTRLVGKRFLRKIDVTGKWSGKTEGKLGTCDIDLALVHKDKVDIRGEFNPPLWYNFSDAKFEKGTLSFSAMNVSESNLNQKSVFTAVVKGDIMEGTINHLGKHSKFAAQRGRKWAEPIEIFNGKNLDGWKSIRHVNVNNWKVIDSVLSNTAAGAHIVHERKFQDFKLHLEFKVPEHSNSGVYLRGRYEIQIEDYYGKPANSRGCGGIYSRIKPLVNACKPHGQWQTLDATL</sequence>
<accession>X0UL52</accession>